<dbReference type="PANTHER" id="PTHR14269:SF61">
    <property type="entry name" value="CDP-DIACYLGLYCEROL--SERINE O-PHOSPHATIDYLTRANSFERASE"/>
    <property type="match status" value="1"/>
</dbReference>
<reference evidence="18 19" key="1">
    <citation type="journal article" date="2013" name="Antonie Van Leeuwenhoek">
        <title>Echinimonas agarilytica gen. nov., sp. nov., a new gammaproteobacterium isolated from the sea urchin Strongylocentrotus intermedius.</title>
        <authorList>
            <person name="Nedashkovskaya O.I."/>
            <person name="Stenkova A.M."/>
            <person name="Zhukova N.V."/>
            <person name="Van Trappen S."/>
            <person name="Lee J.S."/>
            <person name="Kim S.B."/>
        </authorList>
    </citation>
    <scope>NUCLEOTIDE SEQUENCE [LARGE SCALE GENOMIC DNA]</scope>
    <source>
        <strain evidence="18 19">KMM 6351</strain>
    </source>
</reference>
<evidence type="ECO:0000256" key="2">
    <source>
        <dbReference type="ARBA" id="ARBA00004127"/>
    </source>
</evidence>
<dbReference type="InterPro" id="IPR048254">
    <property type="entry name" value="CDP_ALCOHOL_P_TRANSF_CS"/>
</dbReference>
<dbReference type="Pfam" id="PF01066">
    <property type="entry name" value="CDP-OH_P_transf"/>
    <property type="match status" value="1"/>
</dbReference>
<dbReference type="GO" id="GO:0008654">
    <property type="term" value="P:phospholipid biosynthetic process"/>
    <property type="evidence" value="ECO:0007669"/>
    <property type="project" value="UniProtKB-KW"/>
</dbReference>
<evidence type="ECO:0000256" key="13">
    <source>
        <dbReference type="ARBA" id="ARBA00023264"/>
    </source>
</evidence>
<evidence type="ECO:0000256" key="4">
    <source>
        <dbReference type="ARBA" id="ARBA00013174"/>
    </source>
</evidence>
<feature type="compositionally biased region" description="Basic and acidic residues" evidence="16">
    <location>
        <begin position="266"/>
        <end position="279"/>
    </location>
</feature>
<comment type="caution">
    <text evidence="18">The sequence shown here is derived from an EMBL/GenBank/DDBJ whole genome shotgun (WGS) entry which is preliminary data.</text>
</comment>
<evidence type="ECO:0000256" key="14">
    <source>
        <dbReference type="ARBA" id="ARBA00032361"/>
    </source>
</evidence>
<organism evidence="18 19">
    <name type="scientific">Echinimonas agarilytica</name>
    <dbReference type="NCBI Taxonomy" id="1215918"/>
    <lineage>
        <taxon>Bacteria</taxon>
        <taxon>Pseudomonadati</taxon>
        <taxon>Pseudomonadota</taxon>
        <taxon>Gammaproteobacteria</taxon>
        <taxon>Alteromonadales</taxon>
        <taxon>Echinimonadaceae</taxon>
        <taxon>Echinimonas</taxon>
    </lineage>
</organism>
<evidence type="ECO:0000256" key="11">
    <source>
        <dbReference type="ARBA" id="ARBA00023136"/>
    </source>
</evidence>
<dbReference type="RefSeq" id="WP_251262092.1">
    <property type="nucleotide sequence ID" value="NZ_JAMQGP010000006.1"/>
</dbReference>
<keyword evidence="19" id="KW-1185">Reference proteome</keyword>
<evidence type="ECO:0000256" key="16">
    <source>
        <dbReference type="SAM" id="MobiDB-lite"/>
    </source>
</evidence>
<dbReference type="AlphaFoldDB" id="A0AA42B886"/>
<name>A0AA42B886_9GAMM</name>
<dbReference type="InterPro" id="IPR004533">
    <property type="entry name" value="CDP-diaglyc--ser_O-PTrfase"/>
</dbReference>
<dbReference type="EC" id="2.7.8.8" evidence="4"/>
<evidence type="ECO:0000256" key="17">
    <source>
        <dbReference type="SAM" id="Phobius"/>
    </source>
</evidence>
<dbReference type="Gene3D" id="1.20.120.1760">
    <property type="match status" value="1"/>
</dbReference>
<dbReference type="PROSITE" id="PS00379">
    <property type="entry name" value="CDP_ALCOHOL_P_TRANSF"/>
    <property type="match status" value="1"/>
</dbReference>
<feature type="transmembrane region" description="Helical" evidence="17">
    <location>
        <begin position="164"/>
        <end position="183"/>
    </location>
</feature>
<dbReference type="InterPro" id="IPR000462">
    <property type="entry name" value="CDP-OH_P_trans"/>
</dbReference>
<feature type="transmembrane region" description="Helical" evidence="17">
    <location>
        <begin position="42"/>
        <end position="58"/>
    </location>
</feature>
<keyword evidence="8 17" id="KW-0812">Transmembrane</keyword>
<accession>A0AA42B886</accession>
<feature type="transmembrane region" description="Helical" evidence="17">
    <location>
        <begin position="195"/>
        <end position="212"/>
    </location>
</feature>
<evidence type="ECO:0000256" key="15">
    <source>
        <dbReference type="RuleBase" id="RU003750"/>
    </source>
</evidence>
<dbReference type="Proteomes" id="UP001165393">
    <property type="component" value="Unassembled WGS sequence"/>
</dbReference>
<keyword evidence="11 17" id="KW-0472">Membrane</keyword>
<comment type="catalytic activity">
    <reaction evidence="1">
        <text>a CDP-1,2-diacyl-sn-glycerol + L-serine = a 1,2-diacyl-sn-glycero-3-phospho-L-serine + CMP + H(+)</text>
        <dbReference type="Rhea" id="RHEA:16913"/>
        <dbReference type="ChEBI" id="CHEBI:15378"/>
        <dbReference type="ChEBI" id="CHEBI:33384"/>
        <dbReference type="ChEBI" id="CHEBI:57262"/>
        <dbReference type="ChEBI" id="CHEBI:58332"/>
        <dbReference type="ChEBI" id="CHEBI:60377"/>
        <dbReference type="EC" id="2.7.8.8"/>
    </reaction>
</comment>
<dbReference type="EMBL" id="JAMQGP010000006">
    <property type="protein sequence ID" value="MCM2680619.1"/>
    <property type="molecule type" value="Genomic_DNA"/>
</dbReference>
<feature type="transmembrane region" description="Helical" evidence="17">
    <location>
        <begin position="133"/>
        <end position="152"/>
    </location>
</feature>
<keyword evidence="7 15" id="KW-0808">Transferase</keyword>
<comment type="similarity">
    <text evidence="3 15">Belongs to the CDP-alcohol phosphatidyltransferase class-I family.</text>
</comment>
<evidence type="ECO:0000256" key="12">
    <source>
        <dbReference type="ARBA" id="ARBA00023209"/>
    </source>
</evidence>
<gene>
    <name evidence="18" type="primary">pssA</name>
    <name evidence="18" type="ORF">NAF29_13200</name>
</gene>
<sequence length="279" mass="30013">MSEHQDQEPQAHKGIFLLPNLLTTGGLFSGFYAVVASMNGDFKLAAVAIFIAMIFDGLDGRVARMTNTSSAFGAEYDSMADMVSFGVAPALIAYNWGLSELGKVGWLAAFIFVAGAALRLARFNTMVGVADKRYFQGLASPAAAGIIAGMVWLGSDYEVVGHSINWIVAAITIVSGSLMVSNFRYHSFKDVDWKGRVSFLAILVIVLVYVVIATNPSLVLFVIFAGYAISGPFVTIRGVRKLKMEHVVGDSDDADFDSSNEAKQSTQDKAETPKEKSDP</sequence>
<comment type="subcellular location">
    <subcellularLocation>
        <location evidence="2">Endomembrane system</location>
        <topology evidence="2">Multi-pass membrane protein</topology>
    </subcellularLocation>
</comment>
<evidence type="ECO:0000256" key="5">
    <source>
        <dbReference type="ARBA" id="ARBA00017171"/>
    </source>
</evidence>
<keyword evidence="9 17" id="KW-1133">Transmembrane helix</keyword>
<dbReference type="NCBIfam" id="TIGR00473">
    <property type="entry name" value="pssA"/>
    <property type="match status" value="1"/>
</dbReference>
<dbReference type="PANTHER" id="PTHR14269">
    <property type="entry name" value="CDP-DIACYLGLYCEROL--GLYCEROL-3-PHOSPHATE 3-PHOSPHATIDYLTRANSFERASE-RELATED"/>
    <property type="match status" value="1"/>
</dbReference>
<evidence type="ECO:0000256" key="3">
    <source>
        <dbReference type="ARBA" id="ARBA00010441"/>
    </source>
</evidence>
<feature type="transmembrane region" description="Helical" evidence="17">
    <location>
        <begin position="218"/>
        <end position="236"/>
    </location>
</feature>
<keyword evidence="10" id="KW-0443">Lipid metabolism</keyword>
<dbReference type="GO" id="GO:0016020">
    <property type="term" value="C:membrane"/>
    <property type="evidence" value="ECO:0007669"/>
    <property type="project" value="InterPro"/>
</dbReference>
<evidence type="ECO:0000256" key="10">
    <source>
        <dbReference type="ARBA" id="ARBA00023098"/>
    </source>
</evidence>
<dbReference type="InterPro" id="IPR050324">
    <property type="entry name" value="CDP-alcohol_PTase-I"/>
</dbReference>
<feature type="transmembrane region" description="Helical" evidence="17">
    <location>
        <begin position="15"/>
        <end position="36"/>
    </location>
</feature>
<evidence type="ECO:0000256" key="6">
    <source>
        <dbReference type="ARBA" id="ARBA00022516"/>
    </source>
</evidence>
<evidence type="ECO:0000256" key="9">
    <source>
        <dbReference type="ARBA" id="ARBA00022989"/>
    </source>
</evidence>
<proteinExistence type="inferred from homology"/>
<evidence type="ECO:0000313" key="19">
    <source>
        <dbReference type="Proteomes" id="UP001165393"/>
    </source>
</evidence>
<evidence type="ECO:0000256" key="1">
    <source>
        <dbReference type="ARBA" id="ARBA00000287"/>
    </source>
</evidence>
<keyword evidence="12" id="KW-0594">Phospholipid biosynthesis</keyword>
<dbReference type="GO" id="GO:0012505">
    <property type="term" value="C:endomembrane system"/>
    <property type="evidence" value="ECO:0007669"/>
    <property type="project" value="UniProtKB-SubCell"/>
</dbReference>
<feature type="region of interest" description="Disordered" evidence="16">
    <location>
        <begin position="250"/>
        <end position="279"/>
    </location>
</feature>
<evidence type="ECO:0000256" key="7">
    <source>
        <dbReference type="ARBA" id="ARBA00022679"/>
    </source>
</evidence>
<evidence type="ECO:0000313" key="18">
    <source>
        <dbReference type="EMBL" id="MCM2680619.1"/>
    </source>
</evidence>
<dbReference type="GO" id="GO:0003882">
    <property type="term" value="F:CDP-diacylglycerol-serine O-phosphatidyltransferase activity"/>
    <property type="evidence" value="ECO:0007669"/>
    <property type="project" value="UniProtKB-EC"/>
</dbReference>
<feature type="transmembrane region" description="Helical" evidence="17">
    <location>
        <begin position="104"/>
        <end position="121"/>
    </location>
</feature>
<dbReference type="InterPro" id="IPR043130">
    <property type="entry name" value="CDP-OH_PTrfase_TM_dom"/>
</dbReference>
<evidence type="ECO:0000256" key="8">
    <source>
        <dbReference type="ARBA" id="ARBA00022692"/>
    </source>
</evidence>
<keyword evidence="13" id="KW-1208">Phospholipid metabolism</keyword>
<keyword evidence="6" id="KW-0444">Lipid biosynthesis</keyword>
<protein>
    <recommendedName>
        <fullName evidence="5">CDP-diacylglycerol--serine O-phosphatidyltransferase</fullName>
        <ecNumber evidence="4">2.7.8.8</ecNumber>
    </recommendedName>
    <alternativeName>
        <fullName evidence="14">Phosphatidylserine synthase</fullName>
    </alternativeName>
</protein>